<evidence type="ECO:0000313" key="3">
    <source>
        <dbReference type="Proteomes" id="UP000285961"/>
    </source>
</evidence>
<keyword evidence="1" id="KW-0812">Transmembrane</keyword>
<evidence type="ECO:0000313" key="2">
    <source>
        <dbReference type="EMBL" id="RJP67401.1"/>
    </source>
</evidence>
<evidence type="ECO:0000256" key="1">
    <source>
        <dbReference type="SAM" id="Phobius"/>
    </source>
</evidence>
<proteinExistence type="predicted"/>
<accession>A0A419ETW1</accession>
<protein>
    <submittedName>
        <fullName evidence="2">Uncharacterized protein</fullName>
    </submittedName>
</protein>
<organism evidence="2 3">
    <name type="scientific">Candidatus Abyssobacteria bacterium SURF_17</name>
    <dbReference type="NCBI Taxonomy" id="2093361"/>
    <lineage>
        <taxon>Bacteria</taxon>
        <taxon>Pseudomonadati</taxon>
        <taxon>Candidatus Hydrogenedentota</taxon>
        <taxon>Candidatus Abyssobacteria</taxon>
    </lineage>
</organism>
<feature type="transmembrane region" description="Helical" evidence="1">
    <location>
        <begin position="212"/>
        <end position="230"/>
    </location>
</feature>
<dbReference type="Proteomes" id="UP000285961">
    <property type="component" value="Unassembled WGS sequence"/>
</dbReference>
<dbReference type="EMBL" id="QZKI01000104">
    <property type="protein sequence ID" value="RJP67401.1"/>
    <property type="molecule type" value="Genomic_DNA"/>
</dbReference>
<keyword evidence="1" id="KW-0472">Membrane</keyword>
<dbReference type="AlphaFoldDB" id="A0A419ETW1"/>
<name>A0A419ETW1_9BACT</name>
<comment type="caution">
    <text evidence="2">The sequence shown here is derived from an EMBL/GenBank/DDBJ whole genome shotgun (WGS) entry which is preliminary data.</text>
</comment>
<gene>
    <name evidence="2" type="ORF">C4532_14640</name>
</gene>
<feature type="transmembrane region" description="Helical" evidence="1">
    <location>
        <begin position="89"/>
        <end position="112"/>
    </location>
</feature>
<feature type="transmembrane region" description="Helical" evidence="1">
    <location>
        <begin position="184"/>
        <end position="206"/>
    </location>
</feature>
<feature type="transmembrane region" description="Helical" evidence="1">
    <location>
        <begin position="59"/>
        <end position="77"/>
    </location>
</feature>
<reference evidence="2 3" key="1">
    <citation type="journal article" date="2017" name="ISME J.">
        <title>Energy and carbon metabolisms in a deep terrestrial subsurface fluid microbial community.</title>
        <authorList>
            <person name="Momper L."/>
            <person name="Jungbluth S.P."/>
            <person name="Lee M.D."/>
            <person name="Amend J.P."/>
        </authorList>
    </citation>
    <scope>NUCLEOTIDE SEQUENCE [LARGE SCALE GENOMIC DNA]</scope>
    <source>
        <strain evidence="2">SURF_17</strain>
    </source>
</reference>
<feature type="transmembrane region" description="Helical" evidence="1">
    <location>
        <begin position="124"/>
        <end position="142"/>
    </location>
</feature>
<feature type="transmembrane region" description="Helical" evidence="1">
    <location>
        <begin position="20"/>
        <end position="39"/>
    </location>
</feature>
<sequence length="247" mass="26628">MVELIQDFLTGVRIPGGTLLAAIGSRLPLLVVLTGTYVLMPLITHRRHPALNRDGSEGFLVQLCMGFGFFFVSIPAIELVTPLLGLHTYSQWAALIALILFMGVGSYSAAYIPKASGRRRSNKLGLLASLLVLYLFALPPLLSRLSDLPESLRIAGSVALVGPLGVMLGNTWPSALVPRKRRSVWSWASCSAIPVMASIAAISLFFAGGFAVTLFSGFAVYVLALGLAVLREPFFREAPSHRYTIPE</sequence>
<keyword evidence="1" id="KW-1133">Transmembrane helix</keyword>
<feature type="transmembrane region" description="Helical" evidence="1">
    <location>
        <begin position="154"/>
        <end position="172"/>
    </location>
</feature>